<evidence type="ECO:0008006" key="3">
    <source>
        <dbReference type="Google" id="ProtNLM"/>
    </source>
</evidence>
<dbReference type="EMBL" id="MCGQ01000034">
    <property type="protein sequence ID" value="OXY90848.1"/>
    <property type="molecule type" value="Genomic_DNA"/>
</dbReference>
<evidence type="ECO:0000313" key="1">
    <source>
        <dbReference type="EMBL" id="OXY90848.1"/>
    </source>
</evidence>
<organism evidence="1 2">
    <name type="scientific">Streptomyces diastatochromogenes</name>
    <dbReference type="NCBI Taxonomy" id="42236"/>
    <lineage>
        <taxon>Bacteria</taxon>
        <taxon>Bacillati</taxon>
        <taxon>Actinomycetota</taxon>
        <taxon>Actinomycetes</taxon>
        <taxon>Kitasatosporales</taxon>
        <taxon>Streptomycetaceae</taxon>
        <taxon>Streptomyces</taxon>
    </lineage>
</organism>
<sequence>MTHTKTDTEAILHSVLDRWKAGVDHHEPQRVAALFTEDAIFQGLHPYSVGPQGVADYYASQPLGLSAEYRVQESRRLTDDLVLGYLKVDFSFTDRPTLTVSLCVLLKRSDDDWRIDHYQVSRLE</sequence>
<dbReference type="OrthoDB" id="4475408at2"/>
<name>A0A233S591_STRDA</name>
<evidence type="ECO:0000313" key="2">
    <source>
        <dbReference type="Proteomes" id="UP000215483"/>
    </source>
</evidence>
<dbReference type="InterPro" id="IPR011944">
    <property type="entry name" value="Steroid_delta5-4_isomerase"/>
</dbReference>
<proteinExistence type="predicted"/>
<gene>
    <name evidence="1" type="ORF">BEK98_33685</name>
</gene>
<reference evidence="1 2" key="1">
    <citation type="submission" date="2016-07" db="EMBL/GenBank/DDBJ databases">
        <title>Draft genome of Streptomyces diastatochromogenes.</title>
        <authorList>
            <person name="Podduturi R."/>
            <person name="Lukassen M.B."/>
            <person name="Clausen N."/>
            <person name="Nielsen J.L."/>
            <person name="Jorgensen N.O."/>
        </authorList>
    </citation>
    <scope>NUCLEOTIDE SEQUENCE [LARGE SCALE GENOMIC DNA]</scope>
    <source>
        <strain evidence="1 2">DSM 40608</strain>
    </source>
</reference>
<dbReference type="SUPFAM" id="SSF54427">
    <property type="entry name" value="NTF2-like"/>
    <property type="match status" value="1"/>
</dbReference>
<dbReference type="NCBIfam" id="TIGR02246">
    <property type="entry name" value="SgcJ/EcaC family oxidoreductase"/>
    <property type="match status" value="1"/>
</dbReference>
<protein>
    <recommendedName>
        <fullName evidence="3">SnoaL-like domain-containing protein</fullName>
    </recommendedName>
</protein>
<dbReference type="Proteomes" id="UP000215483">
    <property type="component" value="Unassembled WGS sequence"/>
</dbReference>
<keyword evidence="2" id="KW-1185">Reference proteome</keyword>
<dbReference type="Gene3D" id="3.10.450.50">
    <property type="match status" value="1"/>
</dbReference>
<comment type="caution">
    <text evidence="1">The sequence shown here is derived from an EMBL/GenBank/DDBJ whole genome shotgun (WGS) entry which is preliminary data.</text>
</comment>
<dbReference type="RefSeq" id="WP_094220656.1">
    <property type="nucleotide sequence ID" value="NZ_MCGQ01000034.1"/>
</dbReference>
<accession>A0A233S591</accession>
<dbReference type="AlphaFoldDB" id="A0A233S591"/>
<dbReference type="InterPro" id="IPR032710">
    <property type="entry name" value="NTF2-like_dom_sf"/>
</dbReference>